<dbReference type="InterPro" id="IPR006689">
    <property type="entry name" value="Small_GTPase_ARF/SAR"/>
</dbReference>
<dbReference type="EMBL" id="JAHFZB010000025">
    <property type="protein sequence ID" value="KAK6474939.1"/>
    <property type="molecule type" value="Genomic_DNA"/>
</dbReference>
<dbReference type="Pfam" id="PF00025">
    <property type="entry name" value="Arf"/>
    <property type="match status" value="1"/>
</dbReference>
<dbReference type="PANTHER" id="PTHR46724:SF1">
    <property type="entry name" value="ADP RIBOSYLATION FACTOR LIKE GTPASE 10"/>
    <property type="match status" value="1"/>
</dbReference>
<evidence type="ECO:0000256" key="3">
    <source>
        <dbReference type="SAM" id="Phobius"/>
    </source>
</evidence>
<evidence type="ECO:0000256" key="1">
    <source>
        <dbReference type="ARBA" id="ARBA00022741"/>
    </source>
</evidence>
<dbReference type="InterPro" id="IPR027417">
    <property type="entry name" value="P-loop_NTPase"/>
</dbReference>
<organism evidence="4 5">
    <name type="scientific">Huso huso</name>
    <name type="common">Beluga</name>
    <name type="synonym">Acipenser huso</name>
    <dbReference type="NCBI Taxonomy" id="61971"/>
    <lineage>
        <taxon>Eukaryota</taxon>
        <taxon>Metazoa</taxon>
        <taxon>Chordata</taxon>
        <taxon>Craniata</taxon>
        <taxon>Vertebrata</taxon>
        <taxon>Euteleostomi</taxon>
        <taxon>Actinopterygii</taxon>
        <taxon>Chondrostei</taxon>
        <taxon>Acipenseriformes</taxon>
        <taxon>Acipenseridae</taxon>
        <taxon>Huso</taxon>
    </lineage>
</organism>
<evidence type="ECO:0000313" key="4">
    <source>
        <dbReference type="EMBL" id="KAK6474939.1"/>
    </source>
</evidence>
<keyword evidence="3" id="KW-0472">Membrane</keyword>
<feature type="transmembrane region" description="Helical" evidence="3">
    <location>
        <begin position="6"/>
        <end position="29"/>
    </location>
</feature>
<keyword evidence="5" id="KW-1185">Reference proteome</keyword>
<dbReference type="Gene3D" id="3.40.50.300">
    <property type="entry name" value="P-loop containing nucleotide triphosphate hydrolases"/>
    <property type="match status" value="1"/>
</dbReference>
<keyword evidence="3" id="KW-0812">Transmembrane</keyword>
<dbReference type="InterPro" id="IPR053254">
    <property type="entry name" value="Arf-like_GTPase"/>
</dbReference>
<dbReference type="Proteomes" id="UP001369086">
    <property type="component" value="Unassembled WGS sequence"/>
</dbReference>
<keyword evidence="1" id="KW-0547">Nucleotide-binding</keyword>
<name>A0ABR0YQS5_HUSHU</name>
<reference evidence="4 5" key="1">
    <citation type="submission" date="2021-05" db="EMBL/GenBank/DDBJ databases">
        <authorList>
            <person name="Zahm M."/>
            <person name="Klopp C."/>
            <person name="Cabau C."/>
            <person name="Kuhl H."/>
            <person name="Suciu R."/>
            <person name="Ciorpac M."/>
            <person name="Holostenco D."/>
            <person name="Gessner J."/>
            <person name="Wuertz S."/>
            <person name="Hohne C."/>
            <person name="Stock M."/>
            <person name="Gislard M."/>
            <person name="Lluch J."/>
            <person name="Milhes M."/>
            <person name="Lampietro C."/>
            <person name="Lopez Roques C."/>
            <person name="Donnadieu C."/>
            <person name="Du K."/>
            <person name="Schartl M."/>
            <person name="Guiguen Y."/>
        </authorList>
    </citation>
    <scope>NUCLEOTIDE SEQUENCE [LARGE SCALE GENOMIC DNA]</scope>
    <source>
        <strain evidence="4">Hh-F2</strain>
        <tissue evidence="4">Blood</tissue>
    </source>
</reference>
<dbReference type="PROSITE" id="PS51417">
    <property type="entry name" value="ARF"/>
    <property type="match status" value="1"/>
</dbReference>
<proteinExistence type="predicted"/>
<dbReference type="SMART" id="SM00177">
    <property type="entry name" value="ARF"/>
    <property type="match status" value="1"/>
</dbReference>
<protein>
    <submittedName>
        <fullName evidence="4">ADP-ribosylation factor-like protein 9 isoform X2</fullName>
    </submittedName>
</protein>
<comment type="caution">
    <text evidence="4">The sequence shown here is derived from an EMBL/GenBank/DDBJ whole genome shotgun (WGS) entry which is preliminary data.</text>
</comment>
<gene>
    <name evidence="4" type="ORF">HHUSO_G25870</name>
</gene>
<evidence type="ECO:0000313" key="5">
    <source>
        <dbReference type="Proteomes" id="UP001369086"/>
    </source>
</evidence>
<evidence type="ECO:0000256" key="2">
    <source>
        <dbReference type="ARBA" id="ARBA00023134"/>
    </source>
</evidence>
<dbReference type="SUPFAM" id="SSF52540">
    <property type="entry name" value="P-loop containing nucleoside triphosphate hydrolases"/>
    <property type="match status" value="1"/>
</dbReference>
<keyword evidence="3" id="KW-1133">Transmembrane helix</keyword>
<dbReference type="PANTHER" id="PTHR46724">
    <property type="entry name" value="ADP-RIBOSYLATION FACTOR-LIKE PROTEIN 9-RELATED"/>
    <property type="match status" value="1"/>
</dbReference>
<keyword evidence="2" id="KW-0342">GTP-binding</keyword>
<sequence length="233" mass="25747">MVLLRQFTLAISAAVAALGSLLFIGWNYFYRRRAVFVRSLQVCVCRERQVLVLGLDGAGKSSVLRCLSGAGVSRGSGPTWGFNTVCVNIPGCQLHFLEMLIPVRRVHAVCALACLAVGGSVNLRTYWTQYLQSAHVLVYVVDSADRERLPLAKAELHRLMAADSQLPLVVLGNKQDRRAALRAPELQEALSLDAVGDERKCFLLAVQLDWDGVELPHSLRELQELLLQLLSLR</sequence>
<accession>A0ABR0YQS5</accession>